<dbReference type="InterPro" id="IPR032528">
    <property type="entry name" value="Ribosom_S30AE_C"/>
</dbReference>
<comment type="caution">
    <text evidence="4">The sequence shown here is derived from an EMBL/GenBank/DDBJ whole genome shotgun (WGS) entry which is preliminary data.</text>
</comment>
<sequence length="176" mass="20281">MRIEIIEKNCKASEKLTGIIEKKIGRLEKYFDVDSVCTVFLKQENKFAKTEVTILYKGNMIRAEVSGENFYDNIDVILPKIENQIYRHKSRIESKLKKDAFLEKRLFLEEADVPVGKLVKTKTFELSPMTTEEAVEQLDLLGHSFYIFQDAETGEVRVVYLRSNGDVGLIIPKKAK</sequence>
<dbReference type="Gene3D" id="3.30.505.50">
    <property type="entry name" value="Sigma 54 modulation/S30EA ribosomal protein, C-terminal domain"/>
    <property type="match status" value="1"/>
</dbReference>
<feature type="domain" description="Sigma 54 modulation/S30EA ribosomal protein C-terminal" evidence="3">
    <location>
        <begin position="117"/>
        <end position="169"/>
    </location>
</feature>
<dbReference type="SUPFAM" id="SSF69754">
    <property type="entry name" value="Ribosome binding protein Y (YfiA homologue)"/>
    <property type="match status" value="1"/>
</dbReference>
<dbReference type="GO" id="GO:0022627">
    <property type="term" value="C:cytosolic small ribosomal subunit"/>
    <property type="evidence" value="ECO:0007669"/>
    <property type="project" value="TreeGrafter"/>
</dbReference>
<dbReference type="InterPro" id="IPR050574">
    <property type="entry name" value="HPF/YfiA_ribosome-assoc"/>
</dbReference>
<dbReference type="Proteomes" id="UP000824135">
    <property type="component" value="Unassembled WGS sequence"/>
</dbReference>
<dbReference type="NCBIfam" id="TIGR00741">
    <property type="entry name" value="yfiA"/>
    <property type="match status" value="1"/>
</dbReference>
<reference evidence="4" key="1">
    <citation type="journal article" date="2021" name="PeerJ">
        <title>Extensive microbial diversity within the chicken gut microbiome revealed by metagenomics and culture.</title>
        <authorList>
            <person name="Gilroy R."/>
            <person name="Ravi A."/>
            <person name="Getino M."/>
            <person name="Pursley I."/>
            <person name="Horton D.L."/>
            <person name="Alikhan N.F."/>
            <person name="Baker D."/>
            <person name="Gharbi K."/>
            <person name="Hall N."/>
            <person name="Watson M."/>
            <person name="Adriaenssens E.M."/>
            <person name="Foster-Nyarko E."/>
            <person name="Jarju S."/>
            <person name="Secka A."/>
            <person name="Antonio M."/>
            <person name="Oren A."/>
            <person name="Chaudhuri R.R."/>
            <person name="La Ragione R."/>
            <person name="Hildebrand F."/>
            <person name="Pallen M.J."/>
        </authorList>
    </citation>
    <scope>NUCLEOTIDE SEQUENCE</scope>
    <source>
        <strain evidence="4">CHK199-9574</strain>
    </source>
</reference>
<dbReference type="Pfam" id="PF16321">
    <property type="entry name" value="Ribosom_S30AE_C"/>
    <property type="match status" value="1"/>
</dbReference>
<dbReference type="InterPro" id="IPR038416">
    <property type="entry name" value="Ribosom_S30AE_C_sf"/>
</dbReference>
<dbReference type="EMBL" id="DXCO01000026">
    <property type="protein sequence ID" value="HIY78036.1"/>
    <property type="molecule type" value="Genomic_DNA"/>
</dbReference>
<comment type="function">
    <text evidence="2">Required for dimerization of active 70S ribosomes into 100S ribosomes in stationary phase; 100S ribosomes are translationally inactive and sometimes present during exponential growth.</text>
</comment>
<dbReference type="Gene3D" id="3.30.160.100">
    <property type="entry name" value="Ribosome hibernation promotion factor-like"/>
    <property type="match status" value="1"/>
</dbReference>
<dbReference type="CDD" id="cd00552">
    <property type="entry name" value="RaiA"/>
    <property type="match status" value="1"/>
</dbReference>
<dbReference type="InterPro" id="IPR003489">
    <property type="entry name" value="RHF/RaiA"/>
</dbReference>
<dbReference type="GO" id="GO:0043024">
    <property type="term" value="F:ribosomal small subunit binding"/>
    <property type="evidence" value="ECO:0007669"/>
    <property type="project" value="TreeGrafter"/>
</dbReference>
<dbReference type="PANTHER" id="PTHR33231">
    <property type="entry name" value="30S RIBOSOMAL PROTEIN"/>
    <property type="match status" value="1"/>
</dbReference>
<accession>A0A9D1Z6Z0</accession>
<dbReference type="PANTHER" id="PTHR33231:SF1">
    <property type="entry name" value="30S RIBOSOMAL PROTEIN"/>
    <property type="match status" value="1"/>
</dbReference>
<dbReference type="AlphaFoldDB" id="A0A9D1Z6Z0"/>
<evidence type="ECO:0000313" key="4">
    <source>
        <dbReference type="EMBL" id="HIY78036.1"/>
    </source>
</evidence>
<gene>
    <name evidence="4" type="primary">raiA</name>
    <name evidence="2" type="synonym">hpf</name>
    <name evidence="4" type="ORF">H9728_03235</name>
</gene>
<comment type="similarity">
    <text evidence="2">Belongs to the HPF/YfiA ribosome-associated protein family. Long HPF subfamily.</text>
</comment>
<reference evidence="4" key="2">
    <citation type="submission" date="2021-04" db="EMBL/GenBank/DDBJ databases">
        <authorList>
            <person name="Gilroy R."/>
        </authorList>
    </citation>
    <scope>NUCLEOTIDE SEQUENCE</scope>
    <source>
        <strain evidence="4">CHK199-9574</strain>
    </source>
</reference>
<comment type="subunit">
    <text evidence="2">Interacts with 100S ribosomes.</text>
</comment>
<evidence type="ECO:0000313" key="5">
    <source>
        <dbReference type="Proteomes" id="UP000824135"/>
    </source>
</evidence>
<protein>
    <recommendedName>
        <fullName evidence="2">Ribosome hibernation promoting factor</fullName>
        <shortName evidence="2">HPF</shortName>
    </recommendedName>
</protein>
<evidence type="ECO:0000256" key="1">
    <source>
        <dbReference type="ARBA" id="ARBA00022845"/>
    </source>
</evidence>
<dbReference type="Pfam" id="PF02482">
    <property type="entry name" value="Ribosomal_S30AE"/>
    <property type="match status" value="1"/>
</dbReference>
<organism evidence="4 5">
    <name type="scientific">Candidatus Borkfalkia excrementavium</name>
    <dbReference type="NCBI Taxonomy" id="2838505"/>
    <lineage>
        <taxon>Bacteria</taxon>
        <taxon>Bacillati</taxon>
        <taxon>Bacillota</taxon>
        <taxon>Clostridia</taxon>
        <taxon>Christensenellales</taxon>
        <taxon>Christensenellaceae</taxon>
        <taxon>Candidatus Borkfalkia</taxon>
    </lineage>
</organism>
<keyword evidence="1 2" id="KW-0810">Translation regulation</keyword>
<name>A0A9D1Z6Z0_9FIRM</name>
<comment type="subcellular location">
    <subcellularLocation>
        <location evidence="2">Cytoplasm</location>
    </subcellularLocation>
</comment>
<evidence type="ECO:0000256" key="2">
    <source>
        <dbReference type="HAMAP-Rule" id="MF_00839"/>
    </source>
</evidence>
<dbReference type="GO" id="GO:0045900">
    <property type="term" value="P:negative regulation of translational elongation"/>
    <property type="evidence" value="ECO:0007669"/>
    <property type="project" value="TreeGrafter"/>
</dbReference>
<dbReference type="InterPro" id="IPR034694">
    <property type="entry name" value="HPF_long/plastid"/>
</dbReference>
<evidence type="ECO:0000259" key="3">
    <source>
        <dbReference type="Pfam" id="PF16321"/>
    </source>
</evidence>
<dbReference type="InterPro" id="IPR036567">
    <property type="entry name" value="RHF-like"/>
</dbReference>
<keyword evidence="2" id="KW-0963">Cytoplasm</keyword>
<dbReference type="HAMAP" id="MF_00839">
    <property type="entry name" value="HPF"/>
    <property type="match status" value="1"/>
</dbReference>
<proteinExistence type="inferred from homology"/>